<dbReference type="EMBL" id="UINC01155671">
    <property type="protein sequence ID" value="SVD51663.1"/>
    <property type="molecule type" value="Genomic_DNA"/>
</dbReference>
<keyword evidence="6" id="KW-0472">Membrane</keyword>
<feature type="transmembrane region" description="Helical" evidence="6">
    <location>
        <begin position="89"/>
        <end position="109"/>
    </location>
</feature>
<evidence type="ECO:0000256" key="5">
    <source>
        <dbReference type="SAM" id="MobiDB-lite"/>
    </source>
</evidence>
<evidence type="ECO:0000256" key="3">
    <source>
        <dbReference type="ARBA" id="ARBA00022729"/>
    </source>
</evidence>
<evidence type="ECO:0000256" key="6">
    <source>
        <dbReference type="SAM" id="Phobius"/>
    </source>
</evidence>
<proteinExistence type="predicted"/>
<feature type="compositionally biased region" description="Basic and acidic residues" evidence="5">
    <location>
        <begin position="132"/>
        <end position="145"/>
    </location>
</feature>
<keyword evidence="3" id="KW-0732">Signal</keyword>
<organism evidence="7">
    <name type="scientific">marine metagenome</name>
    <dbReference type="NCBI Taxonomy" id="408172"/>
    <lineage>
        <taxon>unclassified sequences</taxon>
        <taxon>metagenomes</taxon>
        <taxon>ecological metagenomes</taxon>
    </lineage>
</organism>
<reference evidence="7" key="1">
    <citation type="submission" date="2018-05" db="EMBL/GenBank/DDBJ databases">
        <authorList>
            <person name="Lanie J.A."/>
            <person name="Ng W.-L."/>
            <person name="Kazmierczak K.M."/>
            <person name="Andrzejewski T.M."/>
            <person name="Davidsen T.M."/>
            <person name="Wayne K.J."/>
            <person name="Tettelin H."/>
            <person name="Glass J.I."/>
            <person name="Rusch D."/>
            <person name="Podicherti R."/>
            <person name="Tsui H.-C.T."/>
            <person name="Winkler M.E."/>
        </authorList>
    </citation>
    <scope>NUCLEOTIDE SEQUENCE</scope>
</reference>
<sequence>MGTDPDYPDTDGDGIGDGVEVALGTDPLNPDTDGDDIDDGTEVNLLGSDPLDPDDPTGEVITEEGAFGLPDSSTGLTDSSSQACPCYKVPWWTLLALGVAAILIAAARGPRRCKHCEKKVTGIRGGVLVDRDGKSECAKNSDGHQTRLRRQNPATGNDTQPDDTESTETP</sequence>
<dbReference type="Pfam" id="PF18884">
    <property type="entry name" value="TSP3_bac"/>
    <property type="match status" value="2"/>
</dbReference>
<comment type="subcellular location">
    <subcellularLocation>
        <location evidence="1">Secreted</location>
    </subcellularLocation>
</comment>
<keyword evidence="6" id="KW-1133">Transmembrane helix</keyword>
<evidence type="ECO:0000313" key="7">
    <source>
        <dbReference type="EMBL" id="SVD51663.1"/>
    </source>
</evidence>
<keyword evidence="6" id="KW-0812">Transmembrane</keyword>
<feature type="region of interest" description="Disordered" evidence="5">
    <location>
        <begin position="132"/>
        <end position="170"/>
    </location>
</feature>
<dbReference type="InterPro" id="IPR059100">
    <property type="entry name" value="TSP3_bac"/>
</dbReference>
<feature type="compositionally biased region" description="Acidic residues" evidence="5">
    <location>
        <begin position="1"/>
        <end position="14"/>
    </location>
</feature>
<feature type="compositionally biased region" description="Polar residues" evidence="5">
    <location>
        <begin position="71"/>
        <end position="82"/>
    </location>
</feature>
<feature type="region of interest" description="Disordered" evidence="5">
    <location>
        <begin position="1"/>
        <end position="82"/>
    </location>
</feature>
<gene>
    <name evidence="7" type="ORF">METZ01_LOCUS404517</name>
</gene>
<evidence type="ECO:0000256" key="4">
    <source>
        <dbReference type="ARBA" id="ARBA00022837"/>
    </source>
</evidence>
<evidence type="ECO:0000256" key="1">
    <source>
        <dbReference type="ARBA" id="ARBA00004613"/>
    </source>
</evidence>
<name>A0A382VYT9_9ZZZZ</name>
<keyword evidence="2" id="KW-0964">Secreted</keyword>
<dbReference type="AlphaFoldDB" id="A0A382VYT9"/>
<evidence type="ECO:0000256" key="2">
    <source>
        <dbReference type="ARBA" id="ARBA00022525"/>
    </source>
</evidence>
<accession>A0A382VYT9</accession>
<keyword evidence="4" id="KW-0106">Calcium</keyword>
<feature type="compositionally biased region" description="Acidic residues" evidence="5">
    <location>
        <begin position="160"/>
        <end position="170"/>
    </location>
</feature>
<protein>
    <submittedName>
        <fullName evidence="7">Uncharacterized protein</fullName>
    </submittedName>
</protein>
<feature type="compositionally biased region" description="Acidic residues" evidence="5">
    <location>
        <begin position="32"/>
        <end position="41"/>
    </location>
</feature>